<dbReference type="EMBL" id="JAIZPD010000015">
    <property type="protein sequence ID" value="KAH0958440.1"/>
    <property type="molecule type" value="Genomic_DNA"/>
</dbReference>
<dbReference type="Pfam" id="PF13374">
    <property type="entry name" value="TPR_10"/>
    <property type="match status" value="1"/>
</dbReference>
<dbReference type="AlphaFoldDB" id="A0A9P8MNR0"/>
<protein>
    <submittedName>
        <fullName evidence="3">Tetratricopeptide repeat domain-containing protein</fullName>
    </submittedName>
</protein>
<feature type="compositionally biased region" description="Basic and acidic residues" evidence="1">
    <location>
        <begin position="1185"/>
        <end position="1194"/>
    </location>
</feature>
<evidence type="ECO:0000313" key="3">
    <source>
        <dbReference type="EMBL" id="KAH0958440.1"/>
    </source>
</evidence>
<dbReference type="Gene3D" id="3.40.50.300">
    <property type="entry name" value="P-loop containing nucleotide triphosphate hydrolases"/>
    <property type="match status" value="1"/>
</dbReference>
<feature type="region of interest" description="Disordered" evidence="1">
    <location>
        <begin position="1174"/>
        <end position="1194"/>
    </location>
</feature>
<evidence type="ECO:0000259" key="2">
    <source>
        <dbReference type="Pfam" id="PF06985"/>
    </source>
</evidence>
<feature type="domain" description="Heterokaryon incompatibility" evidence="2">
    <location>
        <begin position="26"/>
        <end position="115"/>
    </location>
</feature>
<dbReference type="PRINTS" id="PR00364">
    <property type="entry name" value="DISEASERSIST"/>
</dbReference>
<dbReference type="InterPro" id="IPR010730">
    <property type="entry name" value="HET"/>
</dbReference>
<accession>A0A9P8MNR0</accession>
<proteinExistence type="predicted"/>
<dbReference type="RefSeq" id="XP_044715953.1">
    <property type="nucleotide sequence ID" value="XM_044868598.1"/>
</dbReference>
<dbReference type="SUPFAM" id="SSF52540">
    <property type="entry name" value="P-loop containing nucleoside triphosphate hydrolases"/>
    <property type="match status" value="1"/>
</dbReference>
<name>A0A9P8MNR0_9HYPO</name>
<dbReference type="InterPro" id="IPR027417">
    <property type="entry name" value="P-loop_NTPase"/>
</dbReference>
<reference evidence="3" key="1">
    <citation type="submission" date="2021-09" db="EMBL/GenBank/DDBJ databases">
        <title>A high-quality genome of the endoparasitic fungus Hirsutella rhossiliensis with a comparison of Hirsutella genomes reveals transposable elements contributing to genome size variation.</title>
        <authorList>
            <person name="Lin R."/>
            <person name="Jiao Y."/>
            <person name="Sun X."/>
            <person name="Ling J."/>
            <person name="Xie B."/>
            <person name="Cheng X."/>
        </authorList>
    </citation>
    <scope>NUCLEOTIDE SEQUENCE</scope>
    <source>
        <strain evidence="3">HR02</strain>
    </source>
</reference>
<sequence length="1194" mass="134450">MRLLKHNSRGEFSLTKDLAGDEIPRYAILSHTWGTDSDEVSFNDLIHGSGKRKAGYAKIRFCGEQASRDGLQYFWVDTCCIDKSNNTELSEAINSMFRWYRDAGKCYAYLADVSSRILDINDKPGQMTWETSFRKSRWFTRGWTLQELLAPTSVEFFSKEGERLGNKKSLERHIDVTERLSWAEQRETARREDKACSLLGIFDVYMPLIFGEGMERAFKRLREEIDKNLKEIGDRHNDFSVSFSLSDVSEIEHFVARDEELAEMHSILRGDGSRRVVVLHGLGGIGKTQLTVAYAKRHRYDYSAIFWLNIKGQDSLKQSFVKVAKQILREHPLASRLCSVDIGNNLDDIIDAVKAWLSLRDNTRWLMIYDNYDNPKLPGNTNPAAVDIQKFLPEAYQGSVIITTRLSQVKVGHPIRMRKIENERDSLQILSNESKREDLIHVIDADAVKLVQELDGLPLALATAGAYLDQTAISCADYLGLYHASWTKLQKTSPELSSYEARTLYSTWQLSYDYVKRRNELSAKFLHFWAYFDNEDVWFELLQHCDDDDPEWIRKLTEDSLTFHEAVRVLSDHGLTEELGRLYADQYKLDEAEKMFQLALQRREKALGPNHASTLSTVMRLGVTYAREGRRDVAEMMYQRALQGCETACGPDHTLTLVTAEHLAVLYMDQGKLNEAEVLYQRALEGNEKTLGLNHVSTLSTVGSLANLYSDQDRLDEAEKLYQRALQGFEKAWGPNHAKTLHTVGNLGALYLSQGKLVEAEDMLQRALRGCDKTAGLDYIAALHTTLNMGTLYDQQGRLGVAEDMFRRVLQGFERALGPEAVARYRPALEATCNLGRVLAAQGRLNEAHDMYLRARTSFETLLGPSSEECRRLERRIASLGTPGETPDEAADEAEQAKAKKAEQAKLKTVSGERSIIRNRWNLNLEAALVFRARQQTAARIFLSEHKWRDGTPTEEEAVLMLGQGDDSATPVPAVFLFVPGMPVVVNQNTHQGMKLVNGAGYTAVDVIPNRAFPSHRVSAELTMHFGPPVGMVLASETTKDFHFVGMPSGTILLTPISVKIQAQRKRPWQRNDVSRGLPCAAAFACTDYKVQGGTLELRGARTTTVYGRAVPSPCDPYSLYVQLSRCPTLDGIMLVSEVRERDLVGNRVPEEMTAAQARLERLSERTVGRRYAGSAMTSGAAGGTRRDWGGINR</sequence>
<feature type="region of interest" description="Disordered" evidence="1">
    <location>
        <begin position="879"/>
        <end position="902"/>
    </location>
</feature>
<dbReference type="GeneID" id="68359256"/>
<dbReference type="GO" id="GO:0043531">
    <property type="term" value="F:ADP binding"/>
    <property type="evidence" value="ECO:0007669"/>
    <property type="project" value="InterPro"/>
</dbReference>
<dbReference type="Pfam" id="PF06985">
    <property type="entry name" value="HET"/>
    <property type="match status" value="1"/>
</dbReference>
<dbReference type="PANTHER" id="PTHR10622:SF13">
    <property type="entry name" value="NACHT DOMAIN-CONTAINING PROTEIN"/>
    <property type="match status" value="1"/>
</dbReference>
<keyword evidence="4" id="KW-1185">Reference proteome</keyword>
<dbReference type="PANTHER" id="PTHR10622">
    <property type="entry name" value="HET DOMAIN-CONTAINING PROTEIN"/>
    <property type="match status" value="1"/>
</dbReference>
<dbReference type="Pfam" id="PF13424">
    <property type="entry name" value="TPR_12"/>
    <property type="match status" value="3"/>
</dbReference>
<dbReference type="SUPFAM" id="SSF48452">
    <property type="entry name" value="TPR-like"/>
    <property type="match status" value="2"/>
</dbReference>
<evidence type="ECO:0000256" key="1">
    <source>
        <dbReference type="SAM" id="MobiDB-lite"/>
    </source>
</evidence>
<dbReference type="SMART" id="SM00028">
    <property type="entry name" value="TPR"/>
    <property type="match status" value="6"/>
</dbReference>
<comment type="caution">
    <text evidence="3">The sequence shown here is derived from an EMBL/GenBank/DDBJ whole genome shotgun (WGS) entry which is preliminary data.</text>
</comment>
<dbReference type="Gene3D" id="1.25.40.10">
    <property type="entry name" value="Tetratricopeptide repeat domain"/>
    <property type="match status" value="2"/>
</dbReference>
<gene>
    <name evidence="3" type="ORF">HRG_10127</name>
</gene>
<evidence type="ECO:0000313" key="4">
    <source>
        <dbReference type="Proteomes" id="UP000824596"/>
    </source>
</evidence>
<dbReference type="InterPro" id="IPR019734">
    <property type="entry name" value="TPR_rpt"/>
</dbReference>
<organism evidence="3 4">
    <name type="scientific">Hirsutella rhossiliensis</name>
    <dbReference type="NCBI Taxonomy" id="111463"/>
    <lineage>
        <taxon>Eukaryota</taxon>
        <taxon>Fungi</taxon>
        <taxon>Dikarya</taxon>
        <taxon>Ascomycota</taxon>
        <taxon>Pezizomycotina</taxon>
        <taxon>Sordariomycetes</taxon>
        <taxon>Hypocreomycetidae</taxon>
        <taxon>Hypocreales</taxon>
        <taxon>Ophiocordycipitaceae</taxon>
        <taxon>Hirsutella</taxon>
    </lineage>
</organism>
<dbReference type="OrthoDB" id="4927074at2759"/>
<dbReference type="Proteomes" id="UP000824596">
    <property type="component" value="Unassembled WGS sequence"/>
</dbReference>
<dbReference type="InterPro" id="IPR011990">
    <property type="entry name" value="TPR-like_helical_dom_sf"/>
</dbReference>